<sequence length="397" mass="43221">MNLLIRIEVDDVLQFLGEKLPSFPLLSGENEPPLGSGDLDSYRSTSVTNTPELSFINGKHELTFTPDTKQTQEARRDQFDTAIPVTEENISDYEFELTTEESEKVTSSPEMEGSGSAARSPIESHITPTESFEIITSTVLITSTTKYPSHEMPPQATTFGMPVFEEGSGMWPTDDEEDSVPPEGSAEEPLPITKSQGLDGVATDETEILEPEESTDTLKLEGSTQVPSDTFKKTPEPSQSSALDEEKQPDTEDFEGSTSTDDEGSGSGQDLYPSKGAKHPTSAPSFTVYTQSFTASLINDTKAQAETIPEERTVPTKESHGQDKETTRSSLLVSETETSTSTTFTFNEDMSSGDQPEEAFSKQPLIPSAVPSLPIQQTQETIIVPLRSCPSSQHNIQ</sequence>
<evidence type="ECO:0000256" key="1">
    <source>
        <dbReference type="SAM" id="MobiDB-lite"/>
    </source>
</evidence>
<protein>
    <submittedName>
        <fullName evidence="2">Uncharacterized protein</fullName>
    </submittedName>
</protein>
<organism evidence="2 3">
    <name type="scientific">Triplophysa tibetana</name>
    <dbReference type="NCBI Taxonomy" id="1572043"/>
    <lineage>
        <taxon>Eukaryota</taxon>
        <taxon>Metazoa</taxon>
        <taxon>Chordata</taxon>
        <taxon>Craniata</taxon>
        <taxon>Vertebrata</taxon>
        <taxon>Euteleostomi</taxon>
        <taxon>Actinopterygii</taxon>
        <taxon>Neopterygii</taxon>
        <taxon>Teleostei</taxon>
        <taxon>Ostariophysi</taxon>
        <taxon>Cypriniformes</taxon>
        <taxon>Nemacheilidae</taxon>
        <taxon>Triplophysa</taxon>
    </lineage>
</organism>
<evidence type="ECO:0000313" key="2">
    <source>
        <dbReference type="EMBL" id="KAA0704415.1"/>
    </source>
</evidence>
<comment type="caution">
    <text evidence="2">The sequence shown here is derived from an EMBL/GenBank/DDBJ whole genome shotgun (WGS) entry which is preliminary data.</text>
</comment>
<gene>
    <name evidence="2" type="ORF">E1301_Tti023350</name>
</gene>
<feature type="compositionally biased region" description="Basic and acidic residues" evidence="1">
    <location>
        <begin position="309"/>
        <end position="327"/>
    </location>
</feature>
<dbReference type="EMBL" id="SOYY01000023">
    <property type="protein sequence ID" value="KAA0704415.1"/>
    <property type="molecule type" value="Genomic_DNA"/>
</dbReference>
<proteinExistence type="predicted"/>
<feature type="compositionally biased region" description="Acidic residues" evidence="1">
    <location>
        <begin position="202"/>
        <end position="215"/>
    </location>
</feature>
<dbReference type="Proteomes" id="UP000324632">
    <property type="component" value="Chromosome 23"/>
</dbReference>
<evidence type="ECO:0000313" key="3">
    <source>
        <dbReference type="Proteomes" id="UP000324632"/>
    </source>
</evidence>
<keyword evidence="3" id="KW-1185">Reference proteome</keyword>
<feature type="compositionally biased region" description="Low complexity" evidence="1">
    <location>
        <begin position="328"/>
        <end position="346"/>
    </location>
</feature>
<name>A0A5A9N5I5_9TELE</name>
<feature type="region of interest" description="Disordered" evidence="1">
    <location>
        <begin position="146"/>
        <end position="284"/>
    </location>
</feature>
<feature type="region of interest" description="Disordered" evidence="1">
    <location>
        <begin position="100"/>
        <end position="122"/>
    </location>
</feature>
<accession>A0A5A9N5I5</accession>
<feature type="region of interest" description="Disordered" evidence="1">
    <location>
        <begin position="300"/>
        <end position="371"/>
    </location>
</feature>
<feature type="compositionally biased region" description="Acidic residues" evidence="1">
    <location>
        <begin position="251"/>
        <end position="264"/>
    </location>
</feature>
<dbReference type="AlphaFoldDB" id="A0A5A9N5I5"/>
<reference evidence="2 3" key="1">
    <citation type="journal article" date="2019" name="Mol. Ecol. Resour.">
        <title>Chromosome-level genome assembly of Triplophysa tibetana, a fish adapted to the harsh high-altitude environment of the Tibetan Plateau.</title>
        <authorList>
            <person name="Yang X."/>
            <person name="Liu H."/>
            <person name="Ma Z."/>
            <person name="Zou Y."/>
            <person name="Zou M."/>
            <person name="Mao Y."/>
            <person name="Li X."/>
            <person name="Wang H."/>
            <person name="Chen T."/>
            <person name="Wang W."/>
            <person name="Yang R."/>
        </authorList>
    </citation>
    <scope>NUCLEOTIDE SEQUENCE [LARGE SCALE GENOMIC DNA]</scope>
    <source>
        <strain evidence="2">TTIB1903HZAU</strain>
        <tissue evidence="2">Muscle</tissue>
    </source>
</reference>